<evidence type="ECO:0000256" key="1">
    <source>
        <dbReference type="SAM" id="Phobius"/>
    </source>
</evidence>
<dbReference type="EMBL" id="JACIBU010000001">
    <property type="protein sequence ID" value="MBB3676958.1"/>
    <property type="molecule type" value="Genomic_DNA"/>
</dbReference>
<keyword evidence="1" id="KW-1133">Transmembrane helix</keyword>
<name>A0A839Y163_9ACTN</name>
<evidence type="ECO:0000313" key="2">
    <source>
        <dbReference type="EMBL" id="MBB3676958.1"/>
    </source>
</evidence>
<protein>
    <submittedName>
        <fullName evidence="2">Uncharacterized protein</fullName>
    </submittedName>
</protein>
<sequence length="218" mass="22068">MTRGPFGVAPAVPTGRPWRAGWVVVLGAAGGLVFTLGLLVQARCAVGRCPAPAVQRLFGLDAVGSLPRLFTTAVFVLVAVLAWAAARRTGGRVQLWWSAVAAGAVVLALAKAVSAHSSAEQDSQVLTLVAGVALGLVGLPVLLVAGLRWSVAGAAPVTGALAAYAVAALGLDQVTSLVVVLFRDPVLLAFAVYLEEGGEAVTAVVLLAAVLQAVPRRP</sequence>
<evidence type="ECO:0000313" key="3">
    <source>
        <dbReference type="Proteomes" id="UP000580718"/>
    </source>
</evidence>
<dbReference type="Proteomes" id="UP000580718">
    <property type="component" value="Unassembled WGS sequence"/>
</dbReference>
<accession>A0A839Y163</accession>
<feature type="transmembrane region" description="Helical" evidence="1">
    <location>
        <begin position="125"/>
        <end position="149"/>
    </location>
</feature>
<dbReference type="AlphaFoldDB" id="A0A839Y163"/>
<gene>
    <name evidence="2" type="ORF">FHX36_002693</name>
</gene>
<feature type="transmembrane region" description="Helical" evidence="1">
    <location>
        <begin position="60"/>
        <end position="83"/>
    </location>
</feature>
<proteinExistence type="predicted"/>
<feature type="transmembrane region" description="Helical" evidence="1">
    <location>
        <begin position="20"/>
        <end position="40"/>
    </location>
</feature>
<organism evidence="2 3">
    <name type="scientific">Modestobacter versicolor</name>
    <dbReference type="NCBI Taxonomy" id="429133"/>
    <lineage>
        <taxon>Bacteria</taxon>
        <taxon>Bacillati</taxon>
        <taxon>Actinomycetota</taxon>
        <taxon>Actinomycetes</taxon>
        <taxon>Geodermatophilales</taxon>
        <taxon>Geodermatophilaceae</taxon>
        <taxon>Modestobacter</taxon>
    </lineage>
</organism>
<dbReference type="RefSeq" id="WP_146251512.1">
    <property type="nucleotide sequence ID" value="NZ_JACIBU010000001.1"/>
</dbReference>
<reference evidence="2 3" key="1">
    <citation type="submission" date="2020-08" db="EMBL/GenBank/DDBJ databases">
        <title>Sequencing the genomes of 1000 actinobacteria strains.</title>
        <authorList>
            <person name="Klenk H.-P."/>
        </authorList>
    </citation>
    <scope>NUCLEOTIDE SEQUENCE [LARGE SCALE GENOMIC DNA]</scope>
    <source>
        <strain evidence="2 3">DSM 16678</strain>
    </source>
</reference>
<feature type="transmembrane region" description="Helical" evidence="1">
    <location>
        <begin position="95"/>
        <end position="113"/>
    </location>
</feature>
<comment type="caution">
    <text evidence="2">The sequence shown here is derived from an EMBL/GenBank/DDBJ whole genome shotgun (WGS) entry which is preliminary data.</text>
</comment>
<keyword evidence="1" id="KW-0472">Membrane</keyword>
<keyword evidence="1" id="KW-0812">Transmembrane</keyword>